<evidence type="ECO:0000313" key="2">
    <source>
        <dbReference type="Proteomes" id="UP001595916"/>
    </source>
</evidence>
<evidence type="ECO:0000313" key="1">
    <source>
        <dbReference type="EMBL" id="MFC4805187.1"/>
    </source>
</evidence>
<organism evidence="1 2">
    <name type="scientific">Filifactor villosus</name>
    <dbReference type="NCBI Taxonomy" id="29374"/>
    <lineage>
        <taxon>Bacteria</taxon>
        <taxon>Bacillati</taxon>
        <taxon>Bacillota</taxon>
        <taxon>Clostridia</taxon>
        <taxon>Peptostreptococcales</taxon>
        <taxon>Filifactoraceae</taxon>
        <taxon>Filifactor</taxon>
    </lineage>
</organism>
<keyword evidence="2" id="KW-1185">Reference proteome</keyword>
<gene>
    <name evidence="1" type="ORF">ACFO4R_08835</name>
</gene>
<reference evidence="2" key="1">
    <citation type="journal article" date="2019" name="Int. J. Syst. Evol. Microbiol.">
        <title>The Global Catalogue of Microorganisms (GCM) 10K type strain sequencing project: providing services to taxonomists for standard genome sequencing and annotation.</title>
        <authorList>
            <consortium name="The Broad Institute Genomics Platform"/>
            <consortium name="The Broad Institute Genome Sequencing Center for Infectious Disease"/>
            <person name="Wu L."/>
            <person name="Ma J."/>
        </authorList>
    </citation>
    <scope>NUCLEOTIDE SEQUENCE [LARGE SCALE GENOMIC DNA]</scope>
    <source>
        <strain evidence="2">CCUG 46385</strain>
    </source>
</reference>
<dbReference type="RefSeq" id="WP_379788730.1">
    <property type="nucleotide sequence ID" value="NZ_JBHSHL010000038.1"/>
</dbReference>
<name>A0ABV9QM93_9FIRM</name>
<protein>
    <submittedName>
        <fullName evidence="1">Uncharacterized protein</fullName>
    </submittedName>
</protein>
<dbReference type="EMBL" id="JBHSHL010000038">
    <property type="protein sequence ID" value="MFC4805187.1"/>
    <property type="molecule type" value="Genomic_DNA"/>
</dbReference>
<proteinExistence type="predicted"/>
<sequence length="116" mass="13306">MAKTNFPHTVSQLQNAIVDSVLPIFEAFYRSPEEIMKHCLEGKLDISLSYFLVFGDEELANLALQKKIEKSFNKGRIVEFFNGISQMNPQNIDPNYNEFVGADWIKMEYLQGLGLK</sequence>
<comment type="caution">
    <text evidence="1">The sequence shown here is derived from an EMBL/GenBank/DDBJ whole genome shotgun (WGS) entry which is preliminary data.</text>
</comment>
<dbReference type="Proteomes" id="UP001595916">
    <property type="component" value="Unassembled WGS sequence"/>
</dbReference>
<accession>A0ABV9QM93</accession>